<feature type="transmembrane region" description="Helical" evidence="1">
    <location>
        <begin position="374"/>
        <end position="391"/>
    </location>
</feature>
<feature type="transmembrane region" description="Helical" evidence="1">
    <location>
        <begin position="723"/>
        <end position="751"/>
    </location>
</feature>
<reference evidence="2 3" key="1">
    <citation type="submission" date="2017-10" db="EMBL/GenBank/DDBJ databases">
        <title>Sequencing the genomes of 1000 actinobacteria strains.</title>
        <authorList>
            <person name="Klenk H.-P."/>
        </authorList>
    </citation>
    <scope>NUCLEOTIDE SEQUENCE [LARGE SCALE GENOMIC DNA]</scope>
    <source>
        <strain evidence="2 3">DSM 21863</strain>
    </source>
</reference>
<keyword evidence="1" id="KW-0812">Transmembrane</keyword>
<feature type="transmembrane region" description="Helical" evidence="1">
    <location>
        <begin position="332"/>
        <end position="353"/>
    </location>
</feature>
<keyword evidence="1" id="KW-1133">Transmembrane helix</keyword>
<feature type="transmembrane region" description="Helical" evidence="1">
    <location>
        <begin position="678"/>
        <end position="702"/>
    </location>
</feature>
<feature type="transmembrane region" description="Helical" evidence="1">
    <location>
        <begin position="439"/>
        <end position="462"/>
    </location>
</feature>
<protein>
    <recommendedName>
        <fullName evidence="4">FtsX-like permease family protein</fullName>
    </recommendedName>
</protein>
<feature type="transmembrane region" description="Helical" evidence="1">
    <location>
        <begin position="289"/>
        <end position="312"/>
    </location>
</feature>
<dbReference type="EMBL" id="PDJJ01000001">
    <property type="protein sequence ID" value="PFG42042.1"/>
    <property type="molecule type" value="Genomic_DNA"/>
</dbReference>
<organism evidence="2 3">
    <name type="scientific">Isoptericola jiangsuensis</name>
    <dbReference type="NCBI Taxonomy" id="548579"/>
    <lineage>
        <taxon>Bacteria</taxon>
        <taxon>Bacillati</taxon>
        <taxon>Actinomycetota</taxon>
        <taxon>Actinomycetes</taxon>
        <taxon>Micrococcales</taxon>
        <taxon>Promicromonosporaceae</taxon>
        <taxon>Isoptericola</taxon>
    </lineage>
</organism>
<comment type="caution">
    <text evidence="2">The sequence shown here is derived from an EMBL/GenBank/DDBJ whole genome shotgun (WGS) entry which is preliminary data.</text>
</comment>
<evidence type="ECO:0000256" key="1">
    <source>
        <dbReference type="SAM" id="Phobius"/>
    </source>
</evidence>
<keyword evidence="3" id="KW-1185">Reference proteome</keyword>
<evidence type="ECO:0000313" key="2">
    <source>
        <dbReference type="EMBL" id="PFG42042.1"/>
    </source>
</evidence>
<dbReference type="Proteomes" id="UP000224130">
    <property type="component" value="Unassembled WGS sequence"/>
</dbReference>
<name>A0A2A9EUU2_9MICO</name>
<evidence type="ECO:0000313" key="3">
    <source>
        <dbReference type="Proteomes" id="UP000224130"/>
    </source>
</evidence>
<sequence length="792" mass="82697">MTEQGAQRKIGRRLMTRQFSVFALLAASIALCVGVVVLLDGMRASGARAEEQSTSAMNAGYDYTLQVSHPDGIEALTKAPIPRLTTTIGEIATQDSLGSVTIVASTEAEVVETYGLDVRGSEARGTAAVAVSEAVARDYEASIGDTVEVSTDGWSTTAEVGRVFVIPSEPDARFVIVAAPVEAGPTGSTRWLLNDVDFSDPELNESLDQLGSEYFEVRSSTGLAQEKVDVLESGRFMALTFVGPAGLLVATAAWVAVLILVRPRLTRHITAFTALGLTASQAMSVVRRACATTAVLGVLAGATIGQLGLLLLYRTLGRVVDQAWQVGAVSLLRTSLFLVATVLAILVATELTIRNHTRFAAQRRVPNRRQRLRSAAVAASVGLVSWVAGVTDVINPYYAAVIVGLATVVAASGASLLISDAVARRGPSNLLVGAKRASASGWIIGLVVGVITLSGTLLSGMVNNALHTEQKAYIPDQPPMSIVAYEVGDETSRLVTSAWRSATPQQPSEPWGLPIARAGANDRLFASSPEFVECAKGQGGINNDARCPVPERITVNPTDVALGDAPRGGVLADPDLIVDGNVGLLRTTSDGQVVGSWIVPAQGMQSLGNFLPGVVVDPESKIAADLDIAPVGNKQIVLDGSALAEDELTRIGASIAGSTPATRVVVETGYDDGGLTEFMAFVSLGAALLVGVMVVVLGAGLIRSSQPFCTLVDSLGATRSTRWRVASAMLVEPFVVLLAVPVGIAVAMPLWDSAPVDWASPVTPLPIIVGAAGLFWVLVHLALGPSRNAQRR</sequence>
<gene>
    <name evidence="2" type="ORF">ATJ88_0692</name>
</gene>
<feature type="transmembrane region" description="Helical" evidence="1">
    <location>
        <begin position="397"/>
        <end position="418"/>
    </location>
</feature>
<keyword evidence="1" id="KW-0472">Membrane</keyword>
<feature type="transmembrane region" description="Helical" evidence="1">
    <location>
        <begin position="763"/>
        <end position="783"/>
    </location>
</feature>
<proteinExistence type="predicted"/>
<dbReference type="RefSeq" id="WP_098462620.1">
    <property type="nucleotide sequence ID" value="NZ_PDJJ01000001.1"/>
</dbReference>
<feature type="transmembrane region" description="Helical" evidence="1">
    <location>
        <begin position="236"/>
        <end position="261"/>
    </location>
</feature>
<evidence type="ECO:0008006" key="4">
    <source>
        <dbReference type="Google" id="ProtNLM"/>
    </source>
</evidence>
<dbReference type="AlphaFoldDB" id="A0A2A9EUU2"/>
<accession>A0A2A9EUU2</accession>